<comment type="similarity">
    <text evidence="1 8 9 10">Belongs to the TRAFAC class TrmE-Era-EngA-EngB-Septin-like GTPase superfamily. EngA (Der) GTPase family.</text>
</comment>
<dbReference type="PROSITE" id="PS51712">
    <property type="entry name" value="G_ENGA"/>
    <property type="match status" value="2"/>
</dbReference>
<dbReference type="NCBIfam" id="TIGR00231">
    <property type="entry name" value="small_GTP"/>
    <property type="match status" value="2"/>
</dbReference>
<evidence type="ECO:0000256" key="5">
    <source>
        <dbReference type="ARBA" id="ARBA00022741"/>
    </source>
</evidence>
<keyword evidence="13" id="KW-1185">Reference proteome</keyword>
<evidence type="ECO:0000313" key="12">
    <source>
        <dbReference type="EMBL" id="PLC49248.1"/>
    </source>
</evidence>
<feature type="binding site" evidence="8">
    <location>
        <begin position="11"/>
        <end position="18"/>
    </location>
    <ligand>
        <name>GTP</name>
        <dbReference type="ChEBI" id="CHEBI:37565"/>
        <label>1</label>
    </ligand>
</feature>
<feature type="binding site" evidence="8">
    <location>
        <begin position="268"/>
        <end position="272"/>
    </location>
    <ligand>
        <name>GTP</name>
        <dbReference type="ChEBI" id="CHEBI:37565"/>
        <label>2</label>
    </ligand>
</feature>
<evidence type="ECO:0000256" key="10">
    <source>
        <dbReference type="RuleBase" id="RU004481"/>
    </source>
</evidence>
<dbReference type="SUPFAM" id="SSF52540">
    <property type="entry name" value="P-loop containing nucleoside triphosphate hydrolases"/>
    <property type="match status" value="2"/>
</dbReference>
<keyword evidence="3 8" id="KW-0690">Ribosome biogenesis</keyword>
<dbReference type="GO" id="GO:0042254">
    <property type="term" value="P:ribosome biogenesis"/>
    <property type="evidence" value="ECO:0007669"/>
    <property type="project" value="UniProtKB-KW"/>
</dbReference>
<feature type="binding site" evidence="8">
    <location>
        <begin position="221"/>
        <end position="228"/>
    </location>
    <ligand>
        <name>GTP</name>
        <dbReference type="ChEBI" id="CHEBI:37565"/>
        <label>2</label>
    </ligand>
</feature>
<dbReference type="FunFam" id="3.30.300.20:FF:000004">
    <property type="entry name" value="GTPase Der"/>
    <property type="match status" value="1"/>
</dbReference>
<dbReference type="PIRSF" id="PIRSF006485">
    <property type="entry name" value="GTP-binding_EngA"/>
    <property type="match status" value="1"/>
</dbReference>
<dbReference type="FunFam" id="3.40.50.300:FF:000057">
    <property type="entry name" value="GTPase Der"/>
    <property type="match status" value="1"/>
</dbReference>
<dbReference type="InterPro" id="IPR027417">
    <property type="entry name" value="P-loop_NTPase"/>
</dbReference>
<dbReference type="Pfam" id="PF14714">
    <property type="entry name" value="KH_dom-like"/>
    <property type="match status" value="1"/>
</dbReference>
<dbReference type="NCBIfam" id="TIGR03594">
    <property type="entry name" value="GTPase_EngA"/>
    <property type="match status" value="1"/>
</dbReference>
<protein>
    <recommendedName>
        <fullName evidence="2 8">GTPase Der</fullName>
    </recommendedName>
    <alternativeName>
        <fullName evidence="7 8">GTP-binding protein EngA</fullName>
    </alternativeName>
</protein>
<dbReference type="RefSeq" id="WP_102074702.1">
    <property type="nucleotide sequence ID" value="NZ_PDNW01000012.1"/>
</dbReference>
<evidence type="ECO:0000259" key="11">
    <source>
        <dbReference type="PROSITE" id="PS51712"/>
    </source>
</evidence>
<dbReference type="OrthoDB" id="9805918at2"/>
<evidence type="ECO:0000256" key="8">
    <source>
        <dbReference type="HAMAP-Rule" id="MF_00195"/>
    </source>
</evidence>
<keyword evidence="5 8" id="KW-0547">Nucleotide-binding</keyword>
<dbReference type="InterPro" id="IPR003593">
    <property type="entry name" value="AAA+_ATPase"/>
</dbReference>
<dbReference type="SMART" id="SM00382">
    <property type="entry name" value="AAA"/>
    <property type="match status" value="2"/>
</dbReference>
<dbReference type="Proteomes" id="UP000234190">
    <property type="component" value="Unassembled WGS sequence"/>
</dbReference>
<dbReference type="InterPro" id="IPR016484">
    <property type="entry name" value="GTPase_Der"/>
</dbReference>
<dbReference type="HAMAP" id="MF_00195">
    <property type="entry name" value="GTPase_Der"/>
    <property type="match status" value="1"/>
</dbReference>
<evidence type="ECO:0000256" key="1">
    <source>
        <dbReference type="ARBA" id="ARBA00008279"/>
    </source>
</evidence>
<evidence type="ECO:0000256" key="6">
    <source>
        <dbReference type="ARBA" id="ARBA00023134"/>
    </source>
</evidence>
<accession>A0A2N4U2K9</accession>
<dbReference type="CDD" id="cd01894">
    <property type="entry name" value="EngA1"/>
    <property type="match status" value="1"/>
</dbReference>
<feature type="binding site" evidence="8">
    <location>
        <begin position="333"/>
        <end position="336"/>
    </location>
    <ligand>
        <name>GTP</name>
        <dbReference type="ChEBI" id="CHEBI:37565"/>
        <label>2</label>
    </ligand>
</feature>
<keyword evidence="4 10" id="KW-0677">Repeat</keyword>
<keyword evidence="6 8" id="KW-0342">GTP-binding</keyword>
<comment type="subunit">
    <text evidence="8">Associates with the 50S ribosomal subunit.</text>
</comment>
<dbReference type="InterPro" id="IPR032859">
    <property type="entry name" value="KH_dom-like"/>
</dbReference>
<dbReference type="PANTHER" id="PTHR43834">
    <property type="entry name" value="GTPASE DER"/>
    <property type="match status" value="1"/>
</dbReference>
<evidence type="ECO:0000256" key="4">
    <source>
        <dbReference type="ARBA" id="ARBA00022737"/>
    </source>
</evidence>
<dbReference type="InterPro" id="IPR031166">
    <property type="entry name" value="G_ENGA"/>
</dbReference>
<dbReference type="InterPro" id="IPR006073">
    <property type="entry name" value="GTP-bd"/>
</dbReference>
<dbReference type="AlphaFoldDB" id="A0A2N4U2K9"/>
<dbReference type="Pfam" id="PF01926">
    <property type="entry name" value="MMR_HSR1"/>
    <property type="match status" value="2"/>
</dbReference>
<gene>
    <name evidence="8 12" type="primary">der</name>
    <name evidence="12" type="ORF">CR159_14070</name>
</gene>
<sequence>MKFKPVVALVGRANVGKSTLFNRITRSRAALVADFAGLTRDRHYGEGRVGEHPFIAVDTGGFEPVAKDGILLEMARQTQQAIAESDVVIFLVDARAGINAHDHEIARLLRKTGQRVFLAVNKAEGMRYGSAASEFHELGLGEPHPISASHGDGVVDLIELALSFLDKEPTGEPDAPVFDLDEANAAFDDDGDIVLDAEEADEAGQDSEAPVNHRIKLAIVGRPNVGKSTLINTLLGEERVIAFDMPGTTRDAIEIEFERGGVAYTLIDTAGLRRRGKVFEAVEKFSVIKTLQAIEACNVVLLMLDAQTEISDQDAHIAGFVLETGRALVVGINKWDGLDAHQRETILREFERKLRFLSFAKMHTMSALNGAGVNALIKSVNSAHAAAFAKLSTPKLTRILQAAVEQQPPPRKGIFRPKMRYAHQGGQNPPLIVIHGNALDNISESYRRYLETRFRTTFKLEGTPLRIEFKSSHNPYAKGDS</sequence>
<proteinExistence type="inferred from homology"/>
<feature type="binding site" evidence="8">
    <location>
        <begin position="121"/>
        <end position="124"/>
    </location>
    <ligand>
        <name>GTP</name>
        <dbReference type="ChEBI" id="CHEBI:37565"/>
        <label>1</label>
    </ligand>
</feature>
<comment type="function">
    <text evidence="8 10">GTPase that plays an essential role in the late steps of ribosome biogenesis.</text>
</comment>
<name>A0A2N4U2K9_9BURK</name>
<feature type="domain" description="EngA-type G" evidence="11">
    <location>
        <begin position="215"/>
        <end position="388"/>
    </location>
</feature>
<evidence type="ECO:0000256" key="2">
    <source>
        <dbReference type="ARBA" id="ARBA00020953"/>
    </source>
</evidence>
<dbReference type="EMBL" id="PDNW01000012">
    <property type="protein sequence ID" value="PLC49248.1"/>
    <property type="molecule type" value="Genomic_DNA"/>
</dbReference>
<dbReference type="CDD" id="cd01895">
    <property type="entry name" value="EngA2"/>
    <property type="match status" value="1"/>
</dbReference>
<evidence type="ECO:0000256" key="3">
    <source>
        <dbReference type="ARBA" id="ARBA00022517"/>
    </source>
</evidence>
<comment type="caution">
    <text evidence="12">The sequence shown here is derived from an EMBL/GenBank/DDBJ whole genome shotgun (WGS) entry which is preliminary data.</text>
</comment>
<dbReference type="Gene3D" id="3.40.50.300">
    <property type="entry name" value="P-loop containing nucleotide triphosphate hydrolases"/>
    <property type="match status" value="2"/>
</dbReference>
<dbReference type="GO" id="GO:0043022">
    <property type="term" value="F:ribosome binding"/>
    <property type="evidence" value="ECO:0007669"/>
    <property type="project" value="TreeGrafter"/>
</dbReference>
<dbReference type="PANTHER" id="PTHR43834:SF6">
    <property type="entry name" value="GTPASE DER"/>
    <property type="match status" value="1"/>
</dbReference>
<organism evidence="12 13">
    <name type="scientific">Pollutimonas subterranea</name>
    <dbReference type="NCBI Taxonomy" id="2045210"/>
    <lineage>
        <taxon>Bacteria</taxon>
        <taxon>Pseudomonadati</taxon>
        <taxon>Pseudomonadota</taxon>
        <taxon>Betaproteobacteria</taxon>
        <taxon>Burkholderiales</taxon>
        <taxon>Alcaligenaceae</taxon>
        <taxon>Pollutimonas</taxon>
    </lineage>
</organism>
<dbReference type="InterPro" id="IPR005225">
    <property type="entry name" value="Small_GTP-bd"/>
</dbReference>
<dbReference type="GO" id="GO:0005525">
    <property type="term" value="F:GTP binding"/>
    <property type="evidence" value="ECO:0007669"/>
    <property type="project" value="UniProtKB-UniRule"/>
</dbReference>
<evidence type="ECO:0000256" key="9">
    <source>
        <dbReference type="PROSITE-ProRule" id="PRU01049"/>
    </source>
</evidence>
<dbReference type="PRINTS" id="PR00326">
    <property type="entry name" value="GTP1OBG"/>
</dbReference>
<dbReference type="FunFam" id="3.40.50.300:FF:000040">
    <property type="entry name" value="GTPase Der"/>
    <property type="match status" value="1"/>
</dbReference>
<dbReference type="InterPro" id="IPR015946">
    <property type="entry name" value="KH_dom-like_a/b"/>
</dbReference>
<reference evidence="12 13" key="1">
    <citation type="submission" date="2017-10" db="EMBL/GenBank/DDBJ databases">
        <title>Two draft genome sequences of Pusillimonas sp. strains isolated from a nitrate- and radionuclide-contaminated groundwater in Russia.</title>
        <authorList>
            <person name="Grouzdev D.S."/>
            <person name="Tourova T.P."/>
            <person name="Goeva M.A."/>
            <person name="Babich T.L."/>
            <person name="Sokolova D.S."/>
            <person name="Abdullin R."/>
            <person name="Poltaraus A.B."/>
            <person name="Toshchakov S.V."/>
            <person name="Nazina T.N."/>
        </authorList>
    </citation>
    <scope>NUCLEOTIDE SEQUENCE [LARGE SCALE GENOMIC DNA]</scope>
    <source>
        <strain evidence="12 13">JR1/69-3-13</strain>
    </source>
</reference>
<evidence type="ECO:0000256" key="7">
    <source>
        <dbReference type="ARBA" id="ARBA00032345"/>
    </source>
</evidence>
<dbReference type="Gene3D" id="3.30.300.20">
    <property type="match status" value="1"/>
</dbReference>
<feature type="binding site" evidence="8">
    <location>
        <begin position="58"/>
        <end position="62"/>
    </location>
    <ligand>
        <name>GTP</name>
        <dbReference type="ChEBI" id="CHEBI:37565"/>
        <label>1</label>
    </ligand>
</feature>
<feature type="domain" description="EngA-type G" evidence="11">
    <location>
        <begin position="5"/>
        <end position="169"/>
    </location>
</feature>
<evidence type="ECO:0000313" key="13">
    <source>
        <dbReference type="Proteomes" id="UP000234190"/>
    </source>
</evidence>